<protein>
    <submittedName>
        <fullName evidence="1">Uncharacterized protein</fullName>
    </submittedName>
</protein>
<organism evidence="1">
    <name type="scientific">Oryza punctata</name>
    <name type="common">Red rice</name>
    <dbReference type="NCBI Taxonomy" id="4537"/>
    <lineage>
        <taxon>Eukaryota</taxon>
        <taxon>Viridiplantae</taxon>
        <taxon>Streptophyta</taxon>
        <taxon>Embryophyta</taxon>
        <taxon>Tracheophyta</taxon>
        <taxon>Spermatophyta</taxon>
        <taxon>Magnoliopsida</taxon>
        <taxon>Liliopsida</taxon>
        <taxon>Poales</taxon>
        <taxon>Poaceae</taxon>
        <taxon>BOP clade</taxon>
        <taxon>Oryzoideae</taxon>
        <taxon>Oryzeae</taxon>
        <taxon>Oryzinae</taxon>
        <taxon>Oryza</taxon>
    </lineage>
</organism>
<keyword evidence="2" id="KW-1185">Reference proteome</keyword>
<dbReference type="Gramene" id="OPUNC09G05380.10">
    <property type="protein sequence ID" value="OPUNC09G05380.10"/>
    <property type="gene ID" value="OPUNC09G05380"/>
</dbReference>
<dbReference type="EnsemblPlants" id="OPUNC09G05380.2">
    <property type="protein sequence ID" value="OPUNC09G05380.2"/>
    <property type="gene ID" value="OPUNC09G05380"/>
</dbReference>
<dbReference type="EnsemblPlants" id="OPUNC09G05380.10">
    <property type="protein sequence ID" value="OPUNC09G05380.10"/>
    <property type="gene ID" value="OPUNC09G05380"/>
</dbReference>
<dbReference type="AlphaFoldDB" id="A0A0E0M000"/>
<sequence>MSTLYLISSNVMERGTKGRTIPFLPGLEFTVAWLEIASSLLSSAVSGRHITYPRLLLDGNSLCSIIFRQLNTKANSTCVGGNSSSRGCFYNITGQISLFYLQRFLRYCWLIAVKCCRGKNV</sequence>
<dbReference type="Gramene" id="OPUNC09G05380.5">
    <property type="protein sequence ID" value="OPUNC09G05380.5"/>
    <property type="gene ID" value="OPUNC09G05380"/>
</dbReference>
<accession>A0A0E0M000</accession>
<name>A0A0E0M000_ORYPU</name>
<dbReference type="EnsemblPlants" id="OPUNC09G05380.6">
    <property type="protein sequence ID" value="OPUNC09G05380.6"/>
    <property type="gene ID" value="OPUNC09G05380"/>
</dbReference>
<dbReference type="EnsemblPlants" id="OPUNC09G05380.5">
    <property type="protein sequence ID" value="OPUNC09G05380.5"/>
    <property type="gene ID" value="OPUNC09G05380"/>
</dbReference>
<dbReference type="Proteomes" id="UP000026962">
    <property type="component" value="Chromosome 9"/>
</dbReference>
<dbReference type="HOGENOM" id="CLU_2041851_0_0_1"/>
<proteinExistence type="predicted"/>
<evidence type="ECO:0000313" key="2">
    <source>
        <dbReference type="Proteomes" id="UP000026962"/>
    </source>
</evidence>
<dbReference type="Gramene" id="OPUNC09G05380.6">
    <property type="protein sequence ID" value="OPUNC09G05380.6"/>
    <property type="gene ID" value="OPUNC09G05380"/>
</dbReference>
<dbReference type="Gramene" id="OPUNC09G05380.2">
    <property type="protein sequence ID" value="OPUNC09G05380.2"/>
    <property type="gene ID" value="OPUNC09G05380"/>
</dbReference>
<reference evidence="1" key="2">
    <citation type="submission" date="2018-05" db="EMBL/GenBank/DDBJ databases">
        <title>OpunRS2 (Oryza punctata Reference Sequence Version 2).</title>
        <authorList>
            <person name="Zhang J."/>
            <person name="Kudrna D."/>
            <person name="Lee S."/>
            <person name="Talag J."/>
            <person name="Welchert J."/>
            <person name="Wing R.A."/>
        </authorList>
    </citation>
    <scope>NUCLEOTIDE SEQUENCE [LARGE SCALE GENOMIC DNA]</scope>
</reference>
<evidence type="ECO:0000313" key="1">
    <source>
        <dbReference type="EnsemblPlants" id="OPUNC09G05380.10"/>
    </source>
</evidence>
<reference evidence="1" key="1">
    <citation type="submission" date="2015-04" db="UniProtKB">
        <authorList>
            <consortium name="EnsemblPlants"/>
        </authorList>
    </citation>
    <scope>IDENTIFICATION</scope>
</reference>